<evidence type="ECO:0000313" key="2">
    <source>
        <dbReference type="EMBL" id="CAL6031593.1"/>
    </source>
</evidence>
<evidence type="ECO:0000313" key="1">
    <source>
        <dbReference type="EMBL" id="CAI9962861.1"/>
    </source>
</evidence>
<name>A0AA86USD9_9EUKA</name>
<dbReference type="EMBL" id="CAXDID020000120">
    <property type="protein sequence ID" value="CAL6031593.1"/>
    <property type="molecule type" value="Genomic_DNA"/>
</dbReference>
<accession>A0AA86USD9</accession>
<comment type="caution">
    <text evidence="1">The sequence shown here is derived from an EMBL/GenBank/DDBJ whole genome shotgun (WGS) entry which is preliminary data.</text>
</comment>
<sequence>MSKIMLEILTYPIKDINKIHLKKNFKRPTNIEKLRVRTFNSKKSNTKLLKQHSTAVNNKQTPLQIVCVPITSSSNVVHFLNSLLKFNQTKPSKEEVRKAKQIIRIERQNLKLKEIPQKMHQTTFNNFKQEINAVLNNACQSQIQFTSNVVRLFQQLNQFGFE</sequence>
<protein>
    <submittedName>
        <fullName evidence="2">Hypothetical_protein</fullName>
    </submittedName>
</protein>
<keyword evidence="3" id="KW-1185">Reference proteome</keyword>
<proteinExistence type="predicted"/>
<reference evidence="2 3" key="2">
    <citation type="submission" date="2024-07" db="EMBL/GenBank/DDBJ databases">
        <authorList>
            <person name="Akdeniz Z."/>
        </authorList>
    </citation>
    <scope>NUCLEOTIDE SEQUENCE [LARGE SCALE GENOMIC DNA]</scope>
</reference>
<dbReference type="Proteomes" id="UP001642409">
    <property type="component" value="Unassembled WGS sequence"/>
</dbReference>
<evidence type="ECO:0000313" key="3">
    <source>
        <dbReference type="Proteomes" id="UP001642409"/>
    </source>
</evidence>
<reference evidence="1" key="1">
    <citation type="submission" date="2023-06" db="EMBL/GenBank/DDBJ databases">
        <authorList>
            <person name="Kurt Z."/>
        </authorList>
    </citation>
    <scope>NUCLEOTIDE SEQUENCE</scope>
</reference>
<gene>
    <name evidence="2" type="ORF">HINF_LOCUS34078</name>
    <name evidence="1" type="ORF">HINF_LOCUS50506</name>
</gene>
<dbReference type="AlphaFoldDB" id="A0AA86USD9"/>
<organism evidence="1">
    <name type="scientific">Hexamita inflata</name>
    <dbReference type="NCBI Taxonomy" id="28002"/>
    <lineage>
        <taxon>Eukaryota</taxon>
        <taxon>Metamonada</taxon>
        <taxon>Diplomonadida</taxon>
        <taxon>Hexamitidae</taxon>
        <taxon>Hexamitinae</taxon>
        <taxon>Hexamita</taxon>
    </lineage>
</organism>
<dbReference type="EMBL" id="CATOUU010000960">
    <property type="protein sequence ID" value="CAI9962861.1"/>
    <property type="molecule type" value="Genomic_DNA"/>
</dbReference>